<feature type="compositionally biased region" description="Basic and acidic residues" evidence="3">
    <location>
        <begin position="156"/>
        <end position="174"/>
    </location>
</feature>
<dbReference type="PANTHER" id="PTHR32114">
    <property type="entry name" value="ABC TRANSPORTER ABCH.3"/>
    <property type="match status" value="1"/>
</dbReference>
<dbReference type="AlphaFoldDB" id="A0A8J7YI93"/>
<evidence type="ECO:0000313" key="5">
    <source>
        <dbReference type="Proteomes" id="UP000783863"/>
    </source>
</evidence>
<dbReference type="Gene3D" id="3.40.50.300">
    <property type="entry name" value="P-loop containing nucleotide triphosphate hydrolases"/>
    <property type="match status" value="2"/>
</dbReference>
<feature type="compositionally biased region" description="Acidic residues" evidence="3">
    <location>
        <begin position="175"/>
        <end position="195"/>
    </location>
</feature>
<keyword evidence="1" id="KW-0175">Coiled coil</keyword>
<feature type="region of interest" description="Disordered" evidence="3">
    <location>
        <begin position="156"/>
        <end position="208"/>
    </location>
</feature>
<gene>
    <name evidence="4" type="ORF">EGD98_20530</name>
</gene>
<comment type="caution">
    <text evidence="4">The sequence shown here is derived from an EMBL/GenBank/DDBJ whole genome shotgun (WGS) entry which is preliminary data.</text>
</comment>
<dbReference type="RefSeq" id="WP_220590230.1">
    <property type="nucleotide sequence ID" value="NZ_RKLQ01000007.1"/>
</dbReference>
<sequence>MWEFDICQIAGIYSGEATLRPGLNVIQASNWEGKSSLLTAIRTVLGGEIDTSTLTEGESEGAVTLTVTDADETYEVTLTRRGDRVVQSGEPYLTNDQDRLCAELFAFLHGENPIRTAVRNNNDLTPSLIRPLEEENIRAEIRSLQAEREDLQRELSTAEKAAKQLPAKTERISELEDERDQLESDIGDLEGDQETDGNQAELRESLKKARREREQFKKRVDRLEQKTSSITSQIQDKRATLEDLSVPSVQGLQADIEAKQAERQQLDSEIETLEALYNANESVLDGNHLNLVTEVGTQLTEDRLSCWICGSETTREDIEERMEALSEQILTRRDRRSELRNTIAELEDQQAEITRKQRRKDTLEQEISSLENKLTEDRAELETAQTELSELSERVESLEAKNQQQDDRQRELERELARTEAELETLREERQSLEEEATKRDTLSEQIESIDDDIESLRSRRERIIDEVIAAFDEALAEVVDMFDPSFETARLEKYTDAETGQTERLELVISRDSREITVEHLSEGEVELVGFMVALAGFEAFDVAERVPYILLDEVDGLASDNLHTLVTYLEGRTECLVTTAYPEAGDFDGHRISPGEWEVVSDSVEATT</sequence>
<organism evidence="4 5">
    <name type="scientific">Haloarcula salinisoli</name>
    <dbReference type="NCBI Taxonomy" id="2487746"/>
    <lineage>
        <taxon>Archaea</taxon>
        <taxon>Methanobacteriati</taxon>
        <taxon>Methanobacteriota</taxon>
        <taxon>Stenosarchaea group</taxon>
        <taxon>Halobacteria</taxon>
        <taxon>Halobacteriales</taxon>
        <taxon>Haloarculaceae</taxon>
        <taxon>Haloarcula</taxon>
    </lineage>
</organism>
<dbReference type="SUPFAM" id="SSF52540">
    <property type="entry name" value="P-loop containing nucleoside triphosphate hydrolases"/>
    <property type="match status" value="2"/>
</dbReference>
<evidence type="ECO:0000256" key="1">
    <source>
        <dbReference type="ARBA" id="ARBA00023054"/>
    </source>
</evidence>
<comment type="similarity">
    <text evidence="2">Belongs to the Sph1/Sph2 family.</text>
</comment>
<evidence type="ECO:0000313" key="4">
    <source>
        <dbReference type="EMBL" id="MBX0306037.1"/>
    </source>
</evidence>
<dbReference type="InterPro" id="IPR027417">
    <property type="entry name" value="P-loop_NTPase"/>
</dbReference>
<keyword evidence="5" id="KW-1185">Reference proteome</keyword>
<feature type="region of interest" description="Disordered" evidence="3">
    <location>
        <begin position="393"/>
        <end position="446"/>
    </location>
</feature>
<dbReference type="EMBL" id="RKLQ01000007">
    <property type="protein sequence ID" value="MBX0306037.1"/>
    <property type="molecule type" value="Genomic_DNA"/>
</dbReference>
<reference evidence="4" key="1">
    <citation type="submission" date="2021-06" db="EMBL/GenBank/DDBJ databases">
        <title>Halomicroarcula sp. F24A a new haloarchaeum isolated from saline soil.</title>
        <authorList>
            <person name="Duran-Viseras A."/>
            <person name="Sanchez-Porro C."/>
            <person name="Ventosa A."/>
        </authorList>
    </citation>
    <scope>NUCLEOTIDE SEQUENCE</scope>
    <source>
        <strain evidence="4">F24A</strain>
    </source>
</reference>
<evidence type="ECO:0000256" key="3">
    <source>
        <dbReference type="SAM" id="MobiDB-lite"/>
    </source>
</evidence>
<accession>A0A8J7YI93</accession>
<protein>
    <submittedName>
        <fullName evidence="4">ATPase</fullName>
    </submittedName>
</protein>
<name>A0A8J7YI93_9EURY</name>
<dbReference type="Proteomes" id="UP000783863">
    <property type="component" value="Unassembled WGS sequence"/>
</dbReference>
<proteinExistence type="inferred from homology"/>
<evidence type="ECO:0000256" key="2">
    <source>
        <dbReference type="ARBA" id="ARBA00049666"/>
    </source>
</evidence>
<dbReference type="NCBIfam" id="NF045487">
    <property type="entry name" value="ASRP"/>
    <property type="match status" value="1"/>
</dbReference>
<dbReference type="PANTHER" id="PTHR32114:SF2">
    <property type="entry name" value="ABC TRANSPORTER ABCH.3"/>
    <property type="match status" value="1"/>
</dbReference>
<feature type="compositionally biased region" description="Basic and acidic residues" evidence="3">
    <location>
        <begin position="393"/>
        <end position="443"/>
    </location>
</feature>